<name>A0A9W8NJ51_9PEZI</name>
<dbReference type="EMBL" id="JANPWZ010000361">
    <property type="protein sequence ID" value="KAJ3577482.1"/>
    <property type="molecule type" value="Genomic_DNA"/>
</dbReference>
<evidence type="ECO:0000313" key="2">
    <source>
        <dbReference type="Proteomes" id="UP001148614"/>
    </source>
</evidence>
<proteinExistence type="predicted"/>
<keyword evidence="2" id="KW-1185">Reference proteome</keyword>
<sequence length="583" mass="67612">MKSDNINTIPELKVPANPQNHCGRESGSAAIWKYPGLDQNTFYASAFYVHKIQRTLTSPTLTSYPETDEVTRRFLDRLADCFAWTKRPEETAEHVTATALLKDERAQTTTVLIAKNVLHPPLEESFAEKFFRWLNAPPKPAASNDPTVTEGNVVPDLWSFLVNSNRHRLEYYIKQVRETSTAYNKKRRRQPDMDHVNEVIILCNACDLEAVSVEQLSACAISAPEARRDPFFDSLRNEQDLHRKQGALRDHFPDDVYGKCDQERLLEGVEFLGRLRSSYEFFIKFRDAKMGTYFIHKVISQDYAKWDGVAYKRELATWTNFAPRINQVEDSIQDTVNKHGDRGSVHWFRLISTRRLIMMNRTIAMQIPGRRKHTQSLGSIPAIHFPRGVQSQPRVVRMHLYEYNKKDLIEGAMSRFKFGQKLAVTAIQLRDRFIRGKTARKLEEFEKCQWLADGFWVVSPAIPWIIMFRISKDFEKNCCFEDFLDKNTEARFARIPGYPSYLLQSKIDYLRGEVFLLPGGLSHGLLDITFDLEKVLQPVNWADLHLSERENCVKQVTLRWKNIVQYENRMAALSYNIAKMLGD</sequence>
<dbReference type="AlphaFoldDB" id="A0A9W8NJ51"/>
<organism evidence="1 2">
    <name type="scientific">Xylaria arbuscula</name>
    <dbReference type="NCBI Taxonomy" id="114810"/>
    <lineage>
        <taxon>Eukaryota</taxon>
        <taxon>Fungi</taxon>
        <taxon>Dikarya</taxon>
        <taxon>Ascomycota</taxon>
        <taxon>Pezizomycotina</taxon>
        <taxon>Sordariomycetes</taxon>
        <taxon>Xylariomycetidae</taxon>
        <taxon>Xylariales</taxon>
        <taxon>Xylariaceae</taxon>
        <taxon>Xylaria</taxon>
    </lineage>
</organism>
<dbReference type="Proteomes" id="UP001148614">
    <property type="component" value="Unassembled WGS sequence"/>
</dbReference>
<comment type="caution">
    <text evidence="1">The sequence shown here is derived from an EMBL/GenBank/DDBJ whole genome shotgun (WGS) entry which is preliminary data.</text>
</comment>
<protein>
    <submittedName>
        <fullName evidence="1">Uncharacterized protein</fullName>
    </submittedName>
</protein>
<gene>
    <name evidence="1" type="ORF">NPX13_g3085</name>
</gene>
<evidence type="ECO:0000313" key="1">
    <source>
        <dbReference type="EMBL" id="KAJ3577482.1"/>
    </source>
</evidence>
<reference evidence="1" key="1">
    <citation type="submission" date="2022-07" db="EMBL/GenBank/DDBJ databases">
        <title>Genome Sequence of Xylaria arbuscula.</title>
        <authorList>
            <person name="Buettner E."/>
        </authorList>
    </citation>
    <scope>NUCLEOTIDE SEQUENCE</scope>
    <source>
        <strain evidence="1">VT107</strain>
    </source>
</reference>
<accession>A0A9W8NJ51</accession>